<gene>
    <name evidence="2" type="ORF">R2Q92_06280</name>
</gene>
<sequence>MNRTLPGLALTAAALFTLTGCVGDDPGQSSSGAGSAPTQDAPGDEGQSVEDACSVVAETITAATAQFEEGAEDDLSSVAEAMAAAAEELATMTQEITNDRVAALLPDLTQMFGEAADVFRSLEEGDASGIEDLEEIGGRFQETGAAFEETCTP</sequence>
<name>A0ABU5N5T4_9MICO</name>
<keyword evidence="3" id="KW-1185">Reference proteome</keyword>
<evidence type="ECO:0000313" key="2">
    <source>
        <dbReference type="EMBL" id="MDZ8161440.1"/>
    </source>
</evidence>
<feature type="compositionally biased region" description="Low complexity" evidence="1">
    <location>
        <begin position="26"/>
        <end position="37"/>
    </location>
</feature>
<dbReference type="EMBL" id="JAWJYN010000001">
    <property type="protein sequence ID" value="MDZ8161440.1"/>
    <property type="molecule type" value="Genomic_DNA"/>
</dbReference>
<dbReference type="Proteomes" id="UP001291912">
    <property type="component" value="Unassembled WGS sequence"/>
</dbReference>
<organism evidence="2 3">
    <name type="scientific">Microbacterium aquimaris</name>
    <dbReference type="NCBI Taxonomy" id="459816"/>
    <lineage>
        <taxon>Bacteria</taxon>
        <taxon>Bacillati</taxon>
        <taxon>Actinomycetota</taxon>
        <taxon>Actinomycetes</taxon>
        <taxon>Micrococcales</taxon>
        <taxon>Microbacteriaceae</taxon>
        <taxon>Microbacterium</taxon>
    </lineage>
</organism>
<evidence type="ECO:0000256" key="1">
    <source>
        <dbReference type="SAM" id="MobiDB-lite"/>
    </source>
</evidence>
<proteinExistence type="predicted"/>
<evidence type="ECO:0000313" key="3">
    <source>
        <dbReference type="Proteomes" id="UP001291912"/>
    </source>
</evidence>
<comment type="caution">
    <text evidence="2">The sequence shown here is derived from an EMBL/GenBank/DDBJ whole genome shotgun (WGS) entry which is preliminary data.</text>
</comment>
<accession>A0ABU5N5T4</accession>
<feature type="region of interest" description="Disordered" evidence="1">
    <location>
        <begin position="26"/>
        <end position="50"/>
    </location>
</feature>
<protein>
    <submittedName>
        <fullName evidence="2">Uncharacterized protein</fullName>
    </submittedName>
</protein>
<reference evidence="2 3" key="1">
    <citation type="submission" date="2023-10" db="EMBL/GenBank/DDBJ databases">
        <title>Microbacterium xanthum sp. nov., isolated from seaweed.</title>
        <authorList>
            <person name="Lee S.D."/>
        </authorList>
    </citation>
    <scope>NUCLEOTIDE SEQUENCE [LARGE SCALE GENOMIC DNA]</scope>
    <source>
        <strain evidence="2 3">KCTC 19124</strain>
    </source>
</reference>
<dbReference type="PROSITE" id="PS51257">
    <property type="entry name" value="PROKAR_LIPOPROTEIN"/>
    <property type="match status" value="1"/>
</dbReference>
<dbReference type="RefSeq" id="WP_194424055.1">
    <property type="nucleotide sequence ID" value="NZ_BAAAPT010000001.1"/>
</dbReference>